<dbReference type="SUPFAM" id="SSF52540">
    <property type="entry name" value="P-loop containing nucleoside triphosphate hydrolases"/>
    <property type="match status" value="1"/>
</dbReference>
<dbReference type="Gene3D" id="3.40.50.300">
    <property type="entry name" value="P-loop containing nucleotide triphosphate hydrolases"/>
    <property type="match status" value="1"/>
</dbReference>
<gene>
    <name evidence="2" type="ORF">CSIM01_12648</name>
</gene>
<dbReference type="InterPro" id="IPR011990">
    <property type="entry name" value="TPR-like_helical_dom_sf"/>
</dbReference>
<dbReference type="Gene3D" id="3.40.50.1580">
    <property type="entry name" value="Nucleoside phosphorylase domain"/>
    <property type="match status" value="1"/>
</dbReference>
<feature type="compositionally biased region" description="Low complexity" evidence="1">
    <location>
        <begin position="1359"/>
        <end position="1371"/>
    </location>
</feature>
<proteinExistence type="predicted"/>
<comment type="caution">
    <text evidence="2">The sequence shown here is derived from an EMBL/GenBank/DDBJ whole genome shotgun (WGS) entry which is preliminary data.</text>
</comment>
<dbReference type="InterPro" id="IPR035994">
    <property type="entry name" value="Nucleoside_phosphorylase_sf"/>
</dbReference>
<feature type="region of interest" description="Disordered" evidence="1">
    <location>
        <begin position="185"/>
        <end position="207"/>
    </location>
</feature>
<dbReference type="SUPFAM" id="SSF53167">
    <property type="entry name" value="Purine and uridine phosphorylases"/>
    <property type="match status" value="1"/>
</dbReference>
<dbReference type="GO" id="GO:0009116">
    <property type="term" value="P:nucleoside metabolic process"/>
    <property type="evidence" value="ECO:0007669"/>
    <property type="project" value="InterPro"/>
</dbReference>
<organism evidence="2 3">
    <name type="scientific">Colletotrichum simmondsii</name>
    <dbReference type="NCBI Taxonomy" id="703756"/>
    <lineage>
        <taxon>Eukaryota</taxon>
        <taxon>Fungi</taxon>
        <taxon>Dikarya</taxon>
        <taxon>Ascomycota</taxon>
        <taxon>Pezizomycotina</taxon>
        <taxon>Sordariomycetes</taxon>
        <taxon>Hypocreomycetidae</taxon>
        <taxon>Glomerellales</taxon>
        <taxon>Glomerellaceae</taxon>
        <taxon>Colletotrichum</taxon>
        <taxon>Colletotrichum acutatum species complex</taxon>
    </lineage>
</organism>
<evidence type="ECO:0000313" key="2">
    <source>
        <dbReference type="EMBL" id="KXH30293.1"/>
    </source>
</evidence>
<dbReference type="InterPro" id="IPR053137">
    <property type="entry name" value="NLR-like"/>
</dbReference>
<dbReference type="GO" id="GO:0003824">
    <property type="term" value="F:catalytic activity"/>
    <property type="evidence" value="ECO:0007669"/>
    <property type="project" value="InterPro"/>
</dbReference>
<sequence length="1388" mass="154020">MDQLDYNNYKVAWIAPLEVEAQAAMYMLDDVHTGRFPVREGQDYPFIAGRMCGHNVVIASFAPGQEYGTEQAASLAGQLKILFPRLWFTLLVGVAAGLPSAKRDIRLGDVLVAHSEGEVPAIVAYHLGKETSEGLKLLHDGRSQLPTNPVVTSAFSKIKIPDPMCYINRFLDHFKVMQYKEHTNGNFEDPGQCQDKLNETTSSGEKASILREPRPDDRRTKVWYGPIGSGDKLMKNAKERDVLRDKYSIIGLEMEAAGVMNRLNVGVIRGVCDYGDEQKNKEWQPYAAAMAAAYAKQVLLEISVVPSDAGLHIRTPEEARYNEQPGSLSSKTHARMREPAVRKPGLPPSPASSDIEMDSDHQTDGTRLRARATDIVWPEIRNERPALASKFVKRKKFPGCLKSNSSLWNAEDRQSPMKLLVHGVTGVGKSQICLQAIAENESRFRAVFYVDASSRKSANSSYLAIAGVSGTLIDTSGISSDENISQQISRTRFWMSNLEEPWILFIDNAEPSVAAILDDYLPRQGCGVIIITTIDGQVASSCDIHQSIAPMDPWDANELIHNFVDAAKDFSEEEWEAIESLASETLGGLPLAIVQAGSYIANDPNSLVDYCYDFQQAFQANLEDLPDLSSGSGQSKSASHALGLTMALVENSPEAIELLRTLCFFHNESISEQIFEEAWNNLTIASPGEPSQWAHWAPLVPLLDPISAQWRTPGLRKAFNTLCRYSLLVCDASYSSKYSMNKLVQTYCRESLSVEDRNKYAYQAACLSALALANQPISTTASRMDNPSGVDLQKAMIPHIESFTSNGLMGNWVELAETETRLEIMLILANTYSSTGHFRDAGDILKEAIEICKNSSVPDSLTLQVNEQVADCYFHTGHHVEALRYQPGVIQAYQQWGAGFNYLWSAQINHADSLWSTGQRKEALAMAEAALATCGSHDLPADDPKMVRTRLLVADFLHGSGGQRRALGLRQETVRDLQGRISVISGERLRILEAKSALGDSYAWDGQLLKSFSLRKKVHKARLELLGADHPDTLHAFDRLVDTRSLLAHTQEEKEEVCMLREEAVASWRRVRGEGHPQTNEARVNLGHSYTAASRFDEALSEQEDVLAIRNEKVFNDAVATDVYLVSVGNVADALWRVGDIQEAYSRLEDGLEEAKVMKDLDAIFSIRSYASVFLSRQGREDSILKAINLRQDLLRDQEGVYGEGDVRTHQTQLLLAMDLAKLGMFPQAIRVHEKLLQRQSEDPGEDSQETLDNKKELASVLSAVNAAPQAAVLMNEVMQVEIKHLGRDHPRTRDTGALLHRYYQEAGDAQAAFQVATWLNTQPIGNGEHHEDSDSDDEKEDNVSRVGSSRRDLTPVTSPARPQPRQIQRSSRGRTRATLYEMVGDCV</sequence>
<dbReference type="SMART" id="SM00028">
    <property type="entry name" value="TPR"/>
    <property type="match status" value="4"/>
</dbReference>
<dbReference type="PANTHER" id="PTHR46082:SF11">
    <property type="entry name" value="AAA+ ATPASE DOMAIN-CONTAINING PROTEIN-RELATED"/>
    <property type="match status" value="1"/>
</dbReference>
<dbReference type="PANTHER" id="PTHR46082">
    <property type="entry name" value="ATP/GTP-BINDING PROTEIN-RELATED"/>
    <property type="match status" value="1"/>
</dbReference>
<evidence type="ECO:0000256" key="1">
    <source>
        <dbReference type="SAM" id="MobiDB-lite"/>
    </source>
</evidence>
<dbReference type="EMBL" id="JFBX01000723">
    <property type="protein sequence ID" value="KXH30293.1"/>
    <property type="molecule type" value="Genomic_DNA"/>
</dbReference>
<name>A0A135S2Y1_9PEZI</name>
<dbReference type="Pfam" id="PF13374">
    <property type="entry name" value="TPR_10"/>
    <property type="match status" value="1"/>
</dbReference>
<dbReference type="InterPro" id="IPR027417">
    <property type="entry name" value="P-loop_NTPase"/>
</dbReference>
<feature type="region of interest" description="Disordered" evidence="1">
    <location>
        <begin position="315"/>
        <end position="366"/>
    </location>
</feature>
<protein>
    <submittedName>
        <fullName evidence="2">Uncharacterized protein</fullName>
    </submittedName>
</protein>
<dbReference type="Gene3D" id="1.25.40.10">
    <property type="entry name" value="Tetratricopeptide repeat domain"/>
    <property type="match status" value="3"/>
</dbReference>
<dbReference type="OrthoDB" id="1658288at2759"/>
<keyword evidence="3" id="KW-1185">Reference proteome</keyword>
<evidence type="ECO:0000313" key="3">
    <source>
        <dbReference type="Proteomes" id="UP000070328"/>
    </source>
</evidence>
<dbReference type="InterPro" id="IPR019734">
    <property type="entry name" value="TPR_rpt"/>
</dbReference>
<dbReference type="Proteomes" id="UP000070328">
    <property type="component" value="Unassembled WGS sequence"/>
</dbReference>
<accession>A0A135S2Y1</accession>
<dbReference type="SUPFAM" id="SSF48452">
    <property type="entry name" value="TPR-like"/>
    <property type="match status" value="3"/>
</dbReference>
<feature type="region of interest" description="Disordered" evidence="1">
    <location>
        <begin position="1323"/>
        <end position="1377"/>
    </location>
</feature>
<reference evidence="2 3" key="1">
    <citation type="submission" date="2014-02" db="EMBL/GenBank/DDBJ databases">
        <title>The genome sequence of Colletotrichum simmondsii CBS122122.</title>
        <authorList>
            <person name="Baroncelli R."/>
            <person name="Thon M.R."/>
        </authorList>
    </citation>
    <scope>NUCLEOTIDE SEQUENCE [LARGE SCALE GENOMIC DNA]</scope>
    <source>
        <strain evidence="2 3">CBS122122</strain>
    </source>
</reference>